<reference evidence="2 3" key="1">
    <citation type="submission" date="2019-07" db="EMBL/GenBank/DDBJ databases">
        <title>Whole genome shotgun sequence of Chryseobacterium lathyri NBRC 105250.</title>
        <authorList>
            <person name="Hosoyama A."/>
            <person name="Uohara A."/>
            <person name="Ohji S."/>
            <person name="Ichikawa N."/>
        </authorList>
    </citation>
    <scope>NUCLEOTIDE SEQUENCE [LARGE SCALE GENOMIC DNA]</scope>
    <source>
        <strain evidence="2 3">NBRC 105250</strain>
    </source>
</reference>
<accession>A0A511YFY5</accession>
<dbReference type="RefSeq" id="WP_111960187.1">
    <property type="nucleotide sequence ID" value="NZ_BJYI01000026.1"/>
</dbReference>
<dbReference type="InterPro" id="IPR007499">
    <property type="entry name" value="ERF_bacteria_virus"/>
</dbReference>
<name>A0A511YFY5_9FLAO</name>
<evidence type="ECO:0000256" key="1">
    <source>
        <dbReference type="SAM" id="MobiDB-lite"/>
    </source>
</evidence>
<evidence type="ECO:0008006" key="4">
    <source>
        <dbReference type="Google" id="ProtNLM"/>
    </source>
</evidence>
<protein>
    <recommendedName>
        <fullName evidence="4">Single-stranded DNA-binding protein</fullName>
    </recommendedName>
</protein>
<dbReference type="OrthoDB" id="1976435at2"/>
<dbReference type="Proteomes" id="UP000321150">
    <property type="component" value="Unassembled WGS sequence"/>
</dbReference>
<gene>
    <name evidence="2" type="ORF">CLA01_41890</name>
</gene>
<evidence type="ECO:0000313" key="3">
    <source>
        <dbReference type="Proteomes" id="UP000321150"/>
    </source>
</evidence>
<dbReference type="AlphaFoldDB" id="A0A511YFY5"/>
<sequence length="222" mass="24652">MEKSTNPKLYKAIINVMKSVKNIDKSLDVGTGNTAYKGVADKDVKSIIGKAMEDNGLAILPISISPNVRIERWEETTHYQGKPQTKMKQSVFTEVSTKYLLIHESGECIEIEGYGHGVDSQDKSAGKATTYALKYALLYTFMVPTGTIDDADNKHSDNLETPPVTPVNKTTPPPLKILKVGSKAWQGLIEKTGKGETVTREELRKFFDLKEVEQDLESLNIF</sequence>
<evidence type="ECO:0000313" key="2">
    <source>
        <dbReference type="EMBL" id="GEN74117.1"/>
    </source>
</evidence>
<comment type="caution">
    <text evidence="2">The sequence shown here is derived from an EMBL/GenBank/DDBJ whole genome shotgun (WGS) entry which is preliminary data.</text>
</comment>
<dbReference type="EMBL" id="BJYI01000026">
    <property type="protein sequence ID" value="GEN74117.1"/>
    <property type="molecule type" value="Genomic_DNA"/>
</dbReference>
<proteinExistence type="predicted"/>
<feature type="region of interest" description="Disordered" evidence="1">
    <location>
        <begin position="153"/>
        <end position="173"/>
    </location>
</feature>
<dbReference type="Pfam" id="PF04404">
    <property type="entry name" value="ERF"/>
    <property type="match status" value="1"/>
</dbReference>
<organism evidence="2 3">
    <name type="scientific">Chryseobacterium lathyri</name>
    <dbReference type="NCBI Taxonomy" id="395933"/>
    <lineage>
        <taxon>Bacteria</taxon>
        <taxon>Pseudomonadati</taxon>
        <taxon>Bacteroidota</taxon>
        <taxon>Flavobacteriia</taxon>
        <taxon>Flavobacteriales</taxon>
        <taxon>Weeksellaceae</taxon>
        <taxon>Chryseobacterium group</taxon>
        <taxon>Chryseobacterium</taxon>
    </lineage>
</organism>